<organism evidence="2 3">
    <name type="scientific">Hephaestia caeni</name>
    <dbReference type="NCBI Taxonomy" id="645617"/>
    <lineage>
        <taxon>Bacteria</taxon>
        <taxon>Pseudomonadati</taxon>
        <taxon>Pseudomonadota</taxon>
        <taxon>Alphaproteobacteria</taxon>
        <taxon>Sphingomonadales</taxon>
        <taxon>Sphingomonadaceae</taxon>
        <taxon>Hephaestia</taxon>
    </lineage>
</organism>
<dbReference type="SUPFAM" id="SSF141371">
    <property type="entry name" value="PilZ domain-like"/>
    <property type="match status" value="1"/>
</dbReference>
<proteinExistence type="predicted"/>
<name>A0A397PF65_9SPHN</name>
<accession>A0A397PF65</accession>
<protein>
    <submittedName>
        <fullName evidence="2">PilZ domain-containing protein</fullName>
    </submittedName>
</protein>
<dbReference type="GO" id="GO:0035438">
    <property type="term" value="F:cyclic-di-GMP binding"/>
    <property type="evidence" value="ECO:0007669"/>
    <property type="project" value="InterPro"/>
</dbReference>
<evidence type="ECO:0000259" key="1">
    <source>
        <dbReference type="Pfam" id="PF07238"/>
    </source>
</evidence>
<feature type="domain" description="PilZ" evidence="1">
    <location>
        <begin position="14"/>
        <end position="102"/>
    </location>
</feature>
<dbReference type="Proteomes" id="UP000266568">
    <property type="component" value="Unassembled WGS sequence"/>
</dbReference>
<gene>
    <name evidence="2" type="ORF">DFR49_0344</name>
</gene>
<comment type="caution">
    <text evidence="2">The sequence shown here is derived from an EMBL/GenBank/DDBJ whole genome shotgun (WGS) entry which is preliminary data.</text>
</comment>
<dbReference type="EMBL" id="QXDC01000002">
    <property type="protein sequence ID" value="RIA45817.1"/>
    <property type="molecule type" value="Genomic_DNA"/>
</dbReference>
<reference evidence="2 3" key="1">
    <citation type="submission" date="2018-08" db="EMBL/GenBank/DDBJ databases">
        <title>Genomic Encyclopedia of Type Strains, Phase IV (KMG-IV): sequencing the most valuable type-strain genomes for metagenomic binning, comparative biology and taxonomic classification.</title>
        <authorList>
            <person name="Goeker M."/>
        </authorList>
    </citation>
    <scope>NUCLEOTIDE SEQUENCE [LARGE SCALE GENOMIC DNA]</scope>
    <source>
        <strain evidence="2 3">DSM 25527</strain>
    </source>
</reference>
<dbReference type="Pfam" id="PF07238">
    <property type="entry name" value="PilZ"/>
    <property type="match status" value="1"/>
</dbReference>
<sequence length="110" mass="11931">MLAAEIEPADAPGRRRSARAAVALDARIDRGGMDRALCRVVDLSVHGARLETYSALRRGATIWLTLPQIGEIIADVAWATDFVAGCEFHAPLTQASFDALVDLDETLRLQ</sequence>
<dbReference type="OrthoDB" id="9795572at2"/>
<evidence type="ECO:0000313" key="3">
    <source>
        <dbReference type="Proteomes" id="UP000266568"/>
    </source>
</evidence>
<dbReference type="InterPro" id="IPR009875">
    <property type="entry name" value="PilZ_domain"/>
</dbReference>
<dbReference type="AlphaFoldDB" id="A0A397PF65"/>
<keyword evidence="3" id="KW-1185">Reference proteome</keyword>
<dbReference type="RefSeq" id="WP_119034307.1">
    <property type="nucleotide sequence ID" value="NZ_QXDC01000002.1"/>
</dbReference>
<dbReference type="Gene3D" id="2.40.10.220">
    <property type="entry name" value="predicted glycosyltransferase like domains"/>
    <property type="match status" value="1"/>
</dbReference>
<evidence type="ECO:0000313" key="2">
    <source>
        <dbReference type="EMBL" id="RIA45817.1"/>
    </source>
</evidence>